<evidence type="ECO:0000313" key="1">
    <source>
        <dbReference type="EMBL" id="GIJ08800.1"/>
    </source>
</evidence>
<name>A0ABQ4HT50_9ACTN</name>
<dbReference type="Proteomes" id="UP000647017">
    <property type="component" value="Unassembled WGS sequence"/>
</dbReference>
<protein>
    <submittedName>
        <fullName evidence="1">Uncharacterized protein</fullName>
    </submittedName>
</protein>
<gene>
    <name evidence="1" type="ORF">Van01_20140</name>
</gene>
<proteinExistence type="predicted"/>
<keyword evidence="2" id="KW-1185">Reference proteome</keyword>
<evidence type="ECO:0000313" key="2">
    <source>
        <dbReference type="Proteomes" id="UP000647017"/>
    </source>
</evidence>
<sequence length="55" mass="6130">MRVDAGIGHRDDHAFSLADAMRLGNFKVTEVPLVGAHLLFGVGRWLDRTLQVSWP</sequence>
<comment type="caution">
    <text evidence="1">The sequence shown here is derived from an EMBL/GenBank/DDBJ whole genome shotgun (WGS) entry which is preliminary data.</text>
</comment>
<accession>A0ABQ4HT50</accession>
<organism evidence="1 2">
    <name type="scientific">Micromonospora andamanensis</name>
    <dbReference type="NCBI Taxonomy" id="1287068"/>
    <lineage>
        <taxon>Bacteria</taxon>
        <taxon>Bacillati</taxon>
        <taxon>Actinomycetota</taxon>
        <taxon>Actinomycetes</taxon>
        <taxon>Micromonosporales</taxon>
        <taxon>Micromonosporaceae</taxon>
        <taxon>Micromonospora</taxon>
    </lineage>
</organism>
<reference evidence="1 2" key="1">
    <citation type="submission" date="2021-01" db="EMBL/GenBank/DDBJ databases">
        <title>Whole genome shotgun sequence of Verrucosispora andamanensis NBRC 109075.</title>
        <authorList>
            <person name="Komaki H."/>
            <person name="Tamura T."/>
        </authorList>
    </citation>
    <scope>NUCLEOTIDE SEQUENCE [LARGE SCALE GENOMIC DNA]</scope>
    <source>
        <strain evidence="1 2">NBRC 109075</strain>
    </source>
</reference>
<dbReference type="EMBL" id="BOOZ01000008">
    <property type="protein sequence ID" value="GIJ08800.1"/>
    <property type="molecule type" value="Genomic_DNA"/>
</dbReference>